<feature type="glycosylation site" description="N-linked (GlcNAc...) asparagine" evidence="6">
    <location>
        <position position="411"/>
    </location>
</feature>
<dbReference type="EMBL" id="JASPKY010000020">
    <property type="protein sequence ID" value="KAK9752407.1"/>
    <property type="molecule type" value="Genomic_DNA"/>
</dbReference>
<evidence type="ECO:0000256" key="3">
    <source>
        <dbReference type="ARBA" id="ARBA00023157"/>
    </source>
</evidence>
<dbReference type="PANTHER" id="PTHR10514:SF44">
    <property type="entry name" value="ANGIOTENSIN-CONVERTING ENZYME-RELATED"/>
    <property type="match status" value="1"/>
</dbReference>
<evidence type="ECO:0000256" key="7">
    <source>
        <dbReference type="PIRSR" id="PIRSR601548-8"/>
    </source>
</evidence>
<dbReference type="AlphaFoldDB" id="A0AAW1N1G9"/>
<comment type="similarity">
    <text evidence="1 8">Belongs to the peptidase M2 family.</text>
</comment>
<dbReference type="InterPro" id="IPR001548">
    <property type="entry name" value="Peptidase_M2"/>
</dbReference>
<comment type="caution">
    <text evidence="8">Lacks conserved residue(s) required for the propagation of feature annotation.</text>
</comment>
<evidence type="ECO:0000256" key="9">
    <source>
        <dbReference type="SAM" id="SignalP"/>
    </source>
</evidence>
<evidence type="ECO:0000256" key="4">
    <source>
        <dbReference type="ARBA" id="ARBA00023180"/>
    </source>
</evidence>
<sequence length="656" mass="75410">MKKAVFVLGYIALIATVYCREESQEDKLEQTVAELELTDLGLADLYEEIAKIRRKVLLHEAKYTDEIKSIENYGNYAQNESIYYLKMSADDIPDEYRRNYTLLIKPGDFALNRTELHKLVSFSKSNDHLSRDLTIPYSGEDGRINKQTFLNLLATSRNFSLLQNVWSSWHNTSSKHISDKYRQILSLVNEAAVKNELYDPKAYWEAMVEVNDGYQQAGALWKDIEPTYKKLHEFVLARINNYYNTNYTEIPVYLTGSSFGEDWSNLADIVIPHQQMYKDAEIAFAEKSLLDIYRIADVTGQKLGFKPLDEYFFAKKNFKHELCTPTLLTYTYSKYSEVFTCNVVNWNSFMEAHEVVIEAGVKGIEYRSLPRRELRKSFLDEAIINLGSIIAIQNVPNYGFTPECDYISLGNFTEHRLAARLLLALRVLPKIAYYLAADFWRLDELQNPSENIEQSWWEYRKKYQGIQGVLNEESDFLSDPYIISNKPYLAKFFGTVLQFHLLNLYQLTPFVHNDDLAEQLKEEYSFKKVLQDIPLGSSIDVFSWNYGIYTFDSIVPSISLTEFFQPLEDYFDNVPLTPYATLPRVRKVKAPEITTNTVLITTTSKPIASDIDVPPIQNDEDVPPTVQPDTKNIVPETAATVPASGYSAGMTTLKGN</sequence>
<keyword evidence="7" id="KW-0862">Zinc</keyword>
<dbReference type="GO" id="GO:0006508">
    <property type="term" value="P:proteolysis"/>
    <property type="evidence" value="ECO:0007669"/>
    <property type="project" value="InterPro"/>
</dbReference>
<name>A0AAW1N1G9_POPJA</name>
<dbReference type="Pfam" id="PF01401">
    <property type="entry name" value="Peptidase_M2"/>
    <property type="match status" value="1"/>
</dbReference>
<dbReference type="SUPFAM" id="SSF55486">
    <property type="entry name" value="Metalloproteases ('zincins'), catalytic domain"/>
    <property type="match status" value="1"/>
</dbReference>
<keyword evidence="3 5" id="KW-1015">Disulfide bond</keyword>
<keyword evidence="2 9" id="KW-0732">Signal</keyword>
<evidence type="ECO:0000256" key="5">
    <source>
        <dbReference type="PIRSR" id="PIRSR601548-4"/>
    </source>
</evidence>
<feature type="chain" id="PRO_5043665518" evidence="9">
    <location>
        <begin position="20"/>
        <end position="656"/>
    </location>
</feature>
<gene>
    <name evidence="10" type="ORF">QE152_g4199</name>
</gene>
<protein>
    <submittedName>
        <fullName evidence="10">Angiotensin-converting enzyme</fullName>
    </submittedName>
</protein>
<dbReference type="PROSITE" id="PS52011">
    <property type="entry name" value="PEPTIDASE_M2"/>
    <property type="match status" value="1"/>
</dbReference>
<evidence type="ECO:0000256" key="2">
    <source>
        <dbReference type="ARBA" id="ARBA00022729"/>
    </source>
</evidence>
<dbReference type="GO" id="GO:0008241">
    <property type="term" value="F:peptidyl-dipeptidase activity"/>
    <property type="evidence" value="ECO:0007669"/>
    <property type="project" value="InterPro"/>
</dbReference>
<feature type="signal peptide" evidence="9">
    <location>
        <begin position="1"/>
        <end position="19"/>
    </location>
</feature>
<dbReference type="Proteomes" id="UP001458880">
    <property type="component" value="Unassembled WGS sequence"/>
</dbReference>
<evidence type="ECO:0000313" key="10">
    <source>
        <dbReference type="EMBL" id="KAK9752407.1"/>
    </source>
</evidence>
<evidence type="ECO:0000256" key="1">
    <source>
        <dbReference type="ARBA" id="ARBA00008139"/>
    </source>
</evidence>
<evidence type="ECO:0000256" key="8">
    <source>
        <dbReference type="PROSITE-ProRule" id="PRU01355"/>
    </source>
</evidence>
<organism evidence="10 11">
    <name type="scientific">Popillia japonica</name>
    <name type="common">Japanese beetle</name>
    <dbReference type="NCBI Taxonomy" id="7064"/>
    <lineage>
        <taxon>Eukaryota</taxon>
        <taxon>Metazoa</taxon>
        <taxon>Ecdysozoa</taxon>
        <taxon>Arthropoda</taxon>
        <taxon>Hexapoda</taxon>
        <taxon>Insecta</taxon>
        <taxon>Pterygota</taxon>
        <taxon>Neoptera</taxon>
        <taxon>Endopterygota</taxon>
        <taxon>Coleoptera</taxon>
        <taxon>Polyphaga</taxon>
        <taxon>Scarabaeiformia</taxon>
        <taxon>Scarabaeidae</taxon>
        <taxon>Rutelinae</taxon>
        <taxon>Popillia</taxon>
    </lineage>
</organism>
<accession>A0AAW1N1G9</accession>
<keyword evidence="7" id="KW-0479">Metal-binding</keyword>
<dbReference type="GO" id="GO:0008237">
    <property type="term" value="F:metallopeptidase activity"/>
    <property type="evidence" value="ECO:0007669"/>
    <property type="project" value="InterPro"/>
</dbReference>
<dbReference type="GO" id="GO:0005615">
    <property type="term" value="C:extracellular space"/>
    <property type="evidence" value="ECO:0007669"/>
    <property type="project" value="TreeGrafter"/>
</dbReference>
<feature type="disulfide bond" evidence="5">
    <location>
        <begin position="323"/>
        <end position="341"/>
    </location>
</feature>
<dbReference type="GO" id="GO:0005886">
    <property type="term" value="C:plasma membrane"/>
    <property type="evidence" value="ECO:0007669"/>
    <property type="project" value="TreeGrafter"/>
</dbReference>
<feature type="binding site" evidence="7">
    <location>
        <position position="381"/>
    </location>
    <ligand>
        <name>Zn(2+)</name>
        <dbReference type="ChEBI" id="CHEBI:29105"/>
        <label>2</label>
        <note>catalytic</note>
    </ligand>
</feature>
<keyword evidence="11" id="KW-1185">Reference proteome</keyword>
<evidence type="ECO:0000313" key="11">
    <source>
        <dbReference type="Proteomes" id="UP001458880"/>
    </source>
</evidence>
<dbReference type="PANTHER" id="PTHR10514">
    <property type="entry name" value="ANGIOTENSIN-CONVERTING ENZYME"/>
    <property type="match status" value="1"/>
</dbReference>
<comment type="caution">
    <text evidence="10">The sequence shown here is derived from an EMBL/GenBank/DDBJ whole genome shotgun (WGS) entry which is preliminary data.</text>
</comment>
<keyword evidence="4 6" id="KW-0325">Glycoprotein</keyword>
<proteinExistence type="inferred from homology"/>
<evidence type="ECO:0000256" key="6">
    <source>
        <dbReference type="PIRSR" id="PIRSR601548-5"/>
    </source>
</evidence>
<reference evidence="10 11" key="1">
    <citation type="journal article" date="2024" name="BMC Genomics">
        <title>De novo assembly and annotation of Popillia japonica's genome with initial clues to its potential as an invasive pest.</title>
        <authorList>
            <person name="Cucini C."/>
            <person name="Boschi S."/>
            <person name="Funari R."/>
            <person name="Cardaioli E."/>
            <person name="Iannotti N."/>
            <person name="Marturano G."/>
            <person name="Paoli F."/>
            <person name="Bruttini M."/>
            <person name="Carapelli A."/>
            <person name="Frati F."/>
            <person name="Nardi F."/>
        </authorList>
    </citation>
    <scope>NUCLEOTIDE SEQUENCE [LARGE SCALE GENOMIC DNA]</scope>
    <source>
        <strain evidence="10">DMR45628</strain>
    </source>
</reference>